<dbReference type="EMBL" id="VLKL01000001">
    <property type="protein sequence ID" value="TWI11160.1"/>
    <property type="molecule type" value="Genomic_DNA"/>
</dbReference>
<gene>
    <name evidence="2" type="ORF">IQ17_00310</name>
</gene>
<proteinExistence type="predicted"/>
<dbReference type="Proteomes" id="UP000317176">
    <property type="component" value="Unassembled WGS sequence"/>
</dbReference>
<dbReference type="PANTHER" id="PTHR46832">
    <property type="entry name" value="5'-METHYLTHIOADENOSINE/S-ADENOSYLHOMOCYSTEINE NUCLEOSIDASE"/>
    <property type="match status" value="1"/>
</dbReference>
<reference evidence="2 3" key="1">
    <citation type="journal article" date="2015" name="Stand. Genomic Sci.">
        <title>Genomic Encyclopedia of Bacterial and Archaeal Type Strains, Phase III: the genomes of soil and plant-associated and newly described type strains.</title>
        <authorList>
            <person name="Whitman W.B."/>
            <person name="Woyke T."/>
            <person name="Klenk H.P."/>
            <person name="Zhou Y."/>
            <person name="Lilburn T.G."/>
            <person name="Beck B.J."/>
            <person name="De Vos P."/>
            <person name="Vandamme P."/>
            <person name="Eisen J.A."/>
            <person name="Garrity G."/>
            <person name="Hugenholtz P."/>
            <person name="Kyrpides N.C."/>
        </authorList>
    </citation>
    <scope>NUCLEOTIDE SEQUENCE [LARGE SCALE GENOMIC DNA]</scope>
    <source>
        <strain evidence="2 3">CGMCC 1.10947</strain>
    </source>
</reference>
<name>A0A562LU48_9BRAD</name>
<organism evidence="2 3">
    <name type="scientific">Bradyrhizobium daqingense</name>
    <dbReference type="NCBI Taxonomy" id="993502"/>
    <lineage>
        <taxon>Bacteria</taxon>
        <taxon>Pseudomonadati</taxon>
        <taxon>Pseudomonadota</taxon>
        <taxon>Alphaproteobacteria</taxon>
        <taxon>Hyphomicrobiales</taxon>
        <taxon>Nitrobacteraceae</taxon>
        <taxon>Bradyrhizobium</taxon>
    </lineage>
</organism>
<dbReference type="RefSeq" id="WP_167520194.1">
    <property type="nucleotide sequence ID" value="NZ_CP088014.1"/>
</dbReference>
<dbReference type="PANTHER" id="PTHR46832:SF1">
    <property type="entry name" value="5'-METHYLTHIOADENOSINE_S-ADENOSYLHOMOCYSTEINE NUCLEOSIDASE"/>
    <property type="match status" value="1"/>
</dbReference>
<dbReference type="GO" id="GO:0005829">
    <property type="term" value="C:cytosol"/>
    <property type="evidence" value="ECO:0007669"/>
    <property type="project" value="TreeGrafter"/>
</dbReference>
<accession>A0A562LU48</accession>
<sequence length="250" mass="25803">MTLGTGDYITAGNAIDPRPILIVTGLVQEARIAAGPGMAVICSSSSPTQLRALLTVVDPETIRGVISFGVAGGLDPSLRSGDVVLATEVLSGDTRWAAGLSLGDDLIDRLTSGRRRVVRGSLAGAEEVVTKRACKAALHSETGAAAVDMESHIAAAYAAEAGLPFAAVRVISDPAHRALPALARAAIKPNGQIDLSAVLRGIVRNPATLHALVSTGLDFNRALRSLRGCRDYLIGTELIESEPLVVSKAA</sequence>
<dbReference type="GO" id="GO:0009116">
    <property type="term" value="P:nucleoside metabolic process"/>
    <property type="evidence" value="ECO:0007669"/>
    <property type="project" value="InterPro"/>
</dbReference>
<comment type="caution">
    <text evidence="2">The sequence shown here is derived from an EMBL/GenBank/DDBJ whole genome shotgun (WGS) entry which is preliminary data.</text>
</comment>
<protein>
    <submittedName>
        <fullName evidence="2">Hopanoid-associated phosphorylase</fullName>
    </submittedName>
</protein>
<dbReference type="GO" id="GO:0008782">
    <property type="term" value="F:adenosylhomocysteine nucleosidase activity"/>
    <property type="evidence" value="ECO:0007669"/>
    <property type="project" value="TreeGrafter"/>
</dbReference>
<evidence type="ECO:0000313" key="3">
    <source>
        <dbReference type="Proteomes" id="UP000317176"/>
    </source>
</evidence>
<evidence type="ECO:0000313" key="2">
    <source>
        <dbReference type="EMBL" id="TWI11160.1"/>
    </source>
</evidence>
<dbReference type="NCBIfam" id="NF005476">
    <property type="entry name" value="PRK07077.1"/>
    <property type="match status" value="1"/>
</dbReference>
<dbReference type="InterPro" id="IPR000845">
    <property type="entry name" value="Nucleoside_phosphorylase_d"/>
</dbReference>
<feature type="domain" description="Nucleoside phosphorylase" evidence="1">
    <location>
        <begin position="56"/>
        <end position="177"/>
    </location>
</feature>
<dbReference type="InterPro" id="IPR017831">
    <property type="entry name" value="Hopanoid-assoc_phosphoryl_HpnG"/>
</dbReference>
<dbReference type="GO" id="GO:0019284">
    <property type="term" value="P:L-methionine salvage from S-adenosylmethionine"/>
    <property type="evidence" value="ECO:0007669"/>
    <property type="project" value="TreeGrafter"/>
</dbReference>
<evidence type="ECO:0000259" key="1">
    <source>
        <dbReference type="Pfam" id="PF01048"/>
    </source>
</evidence>
<dbReference type="NCBIfam" id="TIGR03468">
    <property type="entry name" value="HpnG"/>
    <property type="match status" value="1"/>
</dbReference>
<dbReference type="CDD" id="cd17768">
    <property type="entry name" value="adenosylhopane_nucleosidase_HpnG-like"/>
    <property type="match status" value="1"/>
</dbReference>
<dbReference type="SUPFAM" id="SSF53167">
    <property type="entry name" value="Purine and uridine phosphorylases"/>
    <property type="match status" value="1"/>
</dbReference>
<dbReference type="AlphaFoldDB" id="A0A562LU48"/>
<keyword evidence="3" id="KW-1185">Reference proteome</keyword>
<dbReference type="Pfam" id="PF01048">
    <property type="entry name" value="PNP_UDP_1"/>
    <property type="match status" value="1"/>
</dbReference>
<dbReference type="Gene3D" id="3.40.50.1580">
    <property type="entry name" value="Nucleoside phosphorylase domain"/>
    <property type="match status" value="1"/>
</dbReference>
<dbReference type="InterPro" id="IPR035994">
    <property type="entry name" value="Nucleoside_phosphorylase_sf"/>
</dbReference>
<dbReference type="GO" id="GO:0008930">
    <property type="term" value="F:methylthioadenosine nucleosidase activity"/>
    <property type="evidence" value="ECO:0007669"/>
    <property type="project" value="TreeGrafter"/>
</dbReference>